<dbReference type="EMBL" id="CAFBMO010000043">
    <property type="protein sequence ID" value="CAB4910213.1"/>
    <property type="molecule type" value="Genomic_DNA"/>
</dbReference>
<organism evidence="2">
    <name type="scientific">freshwater metagenome</name>
    <dbReference type="NCBI Taxonomy" id="449393"/>
    <lineage>
        <taxon>unclassified sequences</taxon>
        <taxon>metagenomes</taxon>
        <taxon>ecological metagenomes</taxon>
    </lineage>
</organism>
<proteinExistence type="predicted"/>
<sequence>MIAVDLQVVELTEPKDVGFATGTVPANPRSPWPEASKSAGPSA</sequence>
<name>A0A6J7H0L8_9ZZZZ</name>
<dbReference type="AlphaFoldDB" id="A0A6J7H0L8"/>
<reference evidence="2" key="1">
    <citation type="submission" date="2020-05" db="EMBL/GenBank/DDBJ databases">
        <authorList>
            <person name="Chiriac C."/>
            <person name="Salcher M."/>
            <person name="Ghai R."/>
            <person name="Kavagutti S V."/>
        </authorList>
    </citation>
    <scope>NUCLEOTIDE SEQUENCE</scope>
</reference>
<protein>
    <submittedName>
        <fullName evidence="2">Unannotated protein</fullName>
    </submittedName>
</protein>
<evidence type="ECO:0000313" key="2">
    <source>
        <dbReference type="EMBL" id="CAB4910213.1"/>
    </source>
</evidence>
<gene>
    <name evidence="2" type="ORF">UFOPK3576_01056</name>
</gene>
<feature type="region of interest" description="Disordered" evidence="1">
    <location>
        <begin position="17"/>
        <end position="43"/>
    </location>
</feature>
<accession>A0A6J7H0L8</accession>
<evidence type="ECO:0000256" key="1">
    <source>
        <dbReference type="SAM" id="MobiDB-lite"/>
    </source>
</evidence>